<dbReference type="Gene3D" id="3.40.630.30">
    <property type="match status" value="1"/>
</dbReference>
<dbReference type="InterPro" id="IPR016181">
    <property type="entry name" value="Acyl_CoA_acyltransferase"/>
</dbReference>
<dbReference type="GO" id="GO:0008080">
    <property type="term" value="F:N-acetyltransferase activity"/>
    <property type="evidence" value="ECO:0007669"/>
    <property type="project" value="UniProtKB-ARBA"/>
</dbReference>
<accession>A0A2Z4FLG7</accession>
<dbReference type="SUPFAM" id="SSF55729">
    <property type="entry name" value="Acyl-CoA N-acyltransferases (Nat)"/>
    <property type="match status" value="1"/>
</dbReference>
<dbReference type="RefSeq" id="WP_111334476.1">
    <property type="nucleotide sequence ID" value="NZ_CP030032.1"/>
</dbReference>
<keyword evidence="2" id="KW-0012">Acyltransferase</keyword>
<evidence type="ECO:0000256" key="2">
    <source>
        <dbReference type="ARBA" id="ARBA00023315"/>
    </source>
</evidence>
<evidence type="ECO:0000313" key="4">
    <source>
        <dbReference type="Proteomes" id="UP000249799"/>
    </source>
</evidence>
<organism evidence="3 4">
    <name type="scientific">Bradymonas sediminis</name>
    <dbReference type="NCBI Taxonomy" id="1548548"/>
    <lineage>
        <taxon>Bacteria</taxon>
        <taxon>Deltaproteobacteria</taxon>
        <taxon>Bradymonadales</taxon>
        <taxon>Bradymonadaceae</taxon>
        <taxon>Bradymonas</taxon>
    </lineage>
</organism>
<dbReference type="OrthoDB" id="95438at2"/>
<gene>
    <name evidence="3" type="ORF">DN745_09970</name>
</gene>
<dbReference type="InterPro" id="IPR000182">
    <property type="entry name" value="GNAT_dom"/>
</dbReference>
<sequence>MDKPEILYDAPTLADIKRIGQLFFEDMTDLGVGITDEDMFRLATHVVEGSMAEEPTFLCRVARPGPGVEPCGVVLANFNWSLKFAGRAMWIEELYVTPDFRRMGIGRELVDVVLDYADQHGFRGIDIEAYQGNTPASVLYRTMGFHRLGRERFYYRLGPQEFL</sequence>
<dbReference type="CDD" id="cd04301">
    <property type="entry name" value="NAT_SF"/>
    <property type="match status" value="1"/>
</dbReference>
<dbReference type="KEGG" id="bsed:DN745_09970"/>
<dbReference type="PANTHER" id="PTHR10545">
    <property type="entry name" value="DIAMINE N-ACETYLTRANSFERASE"/>
    <property type="match status" value="1"/>
</dbReference>
<evidence type="ECO:0000256" key="1">
    <source>
        <dbReference type="ARBA" id="ARBA00022679"/>
    </source>
</evidence>
<dbReference type="PANTHER" id="PTHR10545:SF29">
    <property type="entry name" value="GH14572P-RELATED"/>
    <property type="match status" value="1"/>
</dbReference>
<dbReference type="AlphaFoldDB" id="A0A2Z4FLG7"/>
<name>A0A2Z4FLG7_9DELT</name>
<keyword evidence="4" id="KW-1185">Reference proteome</keyword>
<proteinExistence type="predicted"/>
<dbReference type="PROSITE" id="PS51186">
    <property type="entry name" value="GNAT"/>
    <property type="match status" value="1"/>
</dbReference>
<reference evidence="3 4" key="1">
    <citation type="submission" date="2018-06" db="EMBL/GenBank/DDBJ databases">
        <title>Lujinxingia sediminis gen. nov. sp. nov., a new facultative anaerobic member of the class Deltaproteobacteria, and proposal of Lujinxingaceae fam. nov.</title>
        <authorList>
            <person name="Guo L.-Y."/>
            <person name="Li C.-M."/>
            <person name="Wang S."/>
            <person name="Du Z.-J."/>
        </authorList>
    </citation>
    <scope>NUCLEOTIDE SEQUENCE [LARGE SCALE GENOMIC DNA]</scope>
    <source>
        <strain evidence="3 4">FA350</strain>
    </source>
</reference>
<evidence type="ECO:0000313" key="3">
    <source>
        <dbReference type="EMBL" id="AWV89645.1"/>
    </source>
</evidence>
<dbReference type="InterPro" id="IPR051016">
    <property type="entry name" value="Diverse_Substrate_AcTransf"/>
</dbReference>
<dbReference type="Proteomes" id="UP000249799">
    <property type="component" value="Chromosome"/>
</dbReference>
<protein>
    <submittedName>
        <fullName evidence="3">Uncharacterized protein</fullName>
    </submittedName>
</protein>
<dbReference type="EMBL" id="CP030032">
    <property type="protein sequence ID" value="AWV89645.1"/>
    <property type="molecule type" value="Genomic_DNA"/>
</dbReference>
<dbReference type="Pfam" id="PF00583">
    <property type="entry name" value="Acetyltransf_1"/>
    <property type="match status" value="1"/>
</dbReference>
<keyword evidence="1" id="KW-0808">Transferase</keyword>